<protein>
    <submittedName>
        <fullName evidence="1">Uncharacterized protein</fullName>
    </submittedName>
</protein>
<comment type="caution">
    <text evidence="1">The sequence shown here is derived from an EMBL/GenBank/DDBJ whole genome shotgun (WGS) entry which is preliminary data.</text>
</comment>
<proteinExistence type="predicted"/>
<reference evidence="2" key="1">
    <citation type="journal article" date="2019" name="Int. J. Syst. Evol. Microbiol.">
        <title>The Global Catalogue of Microorganisms (GCM) 10K type strain sequencing project: providing services to taxonomists for standard genome sequencing and annotation.</title>
        <authorList>
            <consortium name="The Broad Institute Genomics Platform"/>
            <consortium name="The Broad Institute Genome Sequencing Center for Infectious Disease"/>
            <person name="Wu L."/>
            <person name="Ma J."/>
        </authorList>
    </citation>
    <scope>NUCLEOTIDE SEQUENCE [LARGE SCALE GENOMIC DNA]</scope>
    <source>
        <strain evidence="2">JCM 16702</strain>
    </source>
</reference>
<dbReference type="EMBL" id="BAAAZG010000046">
    <property type="protein sequence ID" value="GAA4090774.1"/>
    <property type="molecule type" value="Genomic_DNA"/>
</dbReference>
<evidence type="ECO:0000313" key="1">
    <source>
        <dbReference type="EMBL" id="GAA4090774.1"/>
    </source>
</evidence>
<keyword evidence="2" id="KW-1185">Reference proteome</keyword>
<name>A0ABP7WK72_9ACTN</name>
<organism evidence="1 2">
    <name type="scientific">Actinomadura miaoliensis</name>
    <dbReference type="NCBI Taxonomy" id="430685"/>
    <lineage>
        <taxon>Bacteria</taxon>
        <taxon>Bacillati</taxon>
        <taxon>Actinomycetota</taxon>
        <taxon>Actinomycetes</taxon>
        <taxon>Streptosporangiales</taxon>
        <taxon>Thermomonosporaceae</taxon>
        <taxon>Actinomadura</taxon>
    </lineage>
</organism>
<sequence length="56" mass="5916">MTLGDGAAPDDIATITCRTGRTPARADAAHRGRQRDMHALLPVFCCDASYGKQPSA</sequence>
<gene>
    <name evidence="1" type="ORF">GCM10022214_59570</name>
</gene>
<evidence type="ECO:0000313" key="2">
    <source>
        <dbReference type="Proteomes" id="UP001500683"/>
    </source>
</evidence>
<dbReference type="Proteomes" id="UP001500683">
    <property type="component" value="Unassembled WGS sequence"/>
</dbReference>
<accession>A0ABP7WK72</accession>